<feature type="chain" id="PRO_5035283921" evidence="1">
    <location>
        <begin position="29"/>
        <end position="62"/>
    </location>
</feature>
<gene>
    <name evidence="2" type="ORF">AFUS01_LOCUS32870</name>
</gene>
<feature type="non-terminal residue" evidence="2">
    <location>
        <position position="1"/>
    </location>
</feature>
<dbReference type="Proteomes" id="UP000708208">
    <property type="component" value="Unassembled WGS sequence"/>
</dbReference>
<proteinExistence type="predicted"/>
<feature type="signal peptide" evidence="1">
    <location>
        <begin position="1"/>
        <end position="28"/>
    </location>
</feature>
<name>A0A8J2KX91_9HEXA</name>
<dbReference type="EMBL" id="CAJVCH010526894">
    <property type="protein sequence ID" value="CAG7822608.1"/>
    <property type="molecule type" value="Genomic_DNA"/>
</dbReference>
<evidence type="ECO:0000313" key="2">
    <source>
        <dbReference type="EMBL" id="CAG7822608.1"/>
    </source>
</evidence>
<dbReference type="AlphaFoldDB" id="A0A8J2KX91"/>
<keyword evidence="3" id="KW-1185">Reference proteome</keyword>
<organism evidence="2 3">
    <name type="scientific">Allacma fusca</name>
    <dbReference type="NCBI Taxonomy" id="39272"/>
    <lineage>
        <taxon>Eukaryota</taxon>
        <taxon>Metazoa</taxon>
        <taxon>Ecdysozoa</taxon>
        <taxon>Arthropoda</taxon>
        <taxon>Hexapoda</taxon>
        <taxon>Collembola</taxon>
        <taxon>Symphypleona</taxon>
        <taxon>Sminthuridae</taxon>
        <taxon>Allacma</taxon>
    </lineage>
</organism>
<protein>
    <submittedName>
        <fullName evidence="2">Uncharacterized protein</fullName>
    </submittedName>
</protein>
<accession>A0A8J2KX91</accession>
<comment type="caution">
    <text evidence="2">The sequence shown here is derived from an EMBL/GenBank/DDBJ whole genome shotgun (WGS) entry which is preliminary data.</text>
</comment>
<evidence type="ECO:0000256" key="1">
    <source>
        <dbReference type="SAM" id="SignalP"/>
    </source>
</evidence>
<sequence length="62" mass="7135">NHFFAMEMKLIVVSTVLLLVLPRYCAFASENEFKEMDMSANVDFGRESDLVKRETGLFSPLF</sequence>
<evidence type="ECO:0000313" key="3">
    <source>
        <dbReference type="Proteomes" id="UP000708208"/>
    </source>
</evidence>
<reference evidence="2" key="1">
    <citation type="submission" date="2021-06" db="EMBL/GenBank/DDBJ databases">
        <authorList>
            <person name="Hodson N. C."/>
            <person name="Mongue J. A."/>
            <person name="Jaron S. K."/>
        </authorList>
    </citation>
    <scope>NUCLEOTIDE SEQUENCE</scope>
</reference>
<keyword evidence="1" id="KW-0732">Signal</keyword>